<gene>
    <name evidence="8" type="ORF">HMPREF3293_01451</name>
</gene>
<organism evidence="8 9">
    <name type="scientific">Christensenella minuta</name>
    <dbReference type="NCBI Taxonomy" id="626937"/>
    <lineage>
        <taxon>Bacteria</taxon>
        <taxon>Bacillati</taxon>
        <taxon>Bacillota</taxon>
        <taxon>Clostridia</taxon>
        <taxon>Christensenellales</taxon>
        <taxon>Christensenellaceae</taxon>
        <taxon>Christensenella</taxon>
    </lineage>
</organism>
<dbReference type="PRINTS" id="PR00069">
    <property type="entry name" value="ALDKETRDTASE"/>
</dbReference>
<dbReference type="Gene3D" id="3.20.20.100">
    <property type="entry name" value="NADP-dependent oxidoreductase domain"/>
    <property type="match status" value="1"/>
</dbReference>
<evidence type="ECO:0000256" key="5">
    <source>
        <dbReference type="PIRSR" id="PIRSR000097-2"/>
    </source>
</evidence>
<keyword evidence="9" id="KW-1185">Reference proteome</keyword>
<dbReference type="InterPro" id="IPR036812">
    <property type="entry name" value="NAD(P)_OxRdtase_dom_sf"/>
</dbReference>
<feature type="site" description="Lowers pKa of active site Tyr" evidence="6">
    <location>
        <position position="94"/>
    </location>
</feature>
<feature type="domain" description="NADP-dependent oxidoreductase" evidence="7">
    <location>
        <begin position="35"/>
        <end position="284"/>
    </location>
</feature>
<evidence type="ECO:0000256" key="2">
    <source>
        <dbReference type="ARBA" id="ARBA00022857"/>
    </source>
</evidence>
<dbReference type="InterPro" id="IPR023210">
    <property type="entry name" value="NADP_OxRdtase_dom"/>
</dbReference>
<dbReference type="AlphaFoldDB" id="A0A136Q504"/>
<dbReference type="CDD" id="cd19071">
    <property type="entry name" value="AKR_AKR1-5-like"/>
    <property type="match status" value="1"/>
</dbReference>
<accession>A0A136Q504</accession>
<dbReference type="SUPFAM" id="SSF51430">
    <property type="entry name" value="NAD(P)-linked oxidoreductase"/>
    <property type="match status" value="1"/>
</dbReference>
<evidence type="ECO:0000256" key="4">
    <source>
        <dbReference type="PIRSR" id="PIRSR000097-1"/>
    </source>
</evidence>
<dbReference type="PROSITE" id="PS00062">
    <property type="entry name" value="ALDOKETO_REDUCTASE_2"/>
    <property type="match status" value="1"/>
</dbReference>
<feature type="active site" description="Proton donor" evidence="4">
    <location>
        <position position="69"/>
    </location>
</feature>
<evidence type="ECO:0000259" key="7">
    <source>
        <dbReference type="Pfam" id="PF00248"/>
    </source>
</evidence>
<sequence length="299" mass="33243">MNDPCDRIGHTKGGVQVKGLMETFTLTNGVEIPCVGFGTWQTPDGETAVQAVKAALEDGYRHIDAAAIYGNEESVGRAIAESGVPRGELFVTSKLWNDEHGYETTLRAFDKTLKDLGLEYLDLYLIHWPVPAKFKNNWQKKNAETWQAFEELYKEGRVRAVGVSNFLPHHVEELKKTAEIMPMVNQIEYHPGLMQKELVEYSQKEGMLIEAYSPLGTGKMLGNETLKGIADKYGKSVAQVCIRWVLQNGVLPLPKSVTPSRIADNARVFDFEIAADDMAVIDAMVDPDGPTNDPDNFPL</sequence>
<reference evidence="8 9" key="1">
    <citation type="submission" date="2016-02" db="EMBL/GenBank/DDBJ databases">
        <authorList>
            <person name="Wen L."/>
            <person name="He K."/>
            <person name="Yang H."/>
        </authorList>
    </citation>
    <scope>NUCLEOTIDE SEQUENCE [LARGE SCALE GENOMIC DNA]</scope>
    <source>
        <strain evidence="8 9">DSM 22607</strain>
    </source>
</reference>
<comment type="similarity">
    <text evidence="1">Belongs to the aldo/keto reductase family.</text>
</comment>
<dbReference type="PANTHER" id="PTHR43827">
    <property type="entry name" value="2,5-DIKETO-D-GLUCONIC ACID REDUCTASE"/>
    <property type="match status" value="1"/>
</dbReference>
<dbReference type="PIRSF" id="PIRSF000097">
    <property type="entry name" value="AKR"/>
    <property type="match status" value="1"/>
</dbReference>
<dbReference type="STRING" id="626937.HMPREF3293_01451"/>
<keyword evidence="3" id="KW-0560">Oxidoreductase</keyword>
<comment type="caution">
    <text evidence="8">The sequence shown here is derived from an EMBL/GenBank/DDBJ whole genome shotgun (WGS) entry which is preliminary data.</text>
</comment>
<dbReference type="GO" id="GO:0016616">
    <property type="term" value="F:oxidoreductase activity, acting on the CH-OH group of donors, NAD or NADP as acceptor"/>
    <property type="evidence" value="ECO:0007669"/>
    <property type="project" value="UniProtKB-ARBA"/>
</dbReference>
<dbReference type="EMBL" id="LSZW01000057">
    <property type="protein sequence ID" value="KXK65729.1"/>
    <property type="molecule type" value="Genomic_DNA"/>
</dbReference>
<dbReference type="PATRIC" id="fig|626937.4.peg.1432"/>
<feature type="binding site" evidence="5">
    <location>
        <position position="127"/>
    </location>
    <ligand>
        <name>substrate</name>
    </ligand>
</feature>
<dbReference type="PANTHER" id="PTHR43827:SF3">
    <property type="entry name" value="NADP-DEPENDENT OXIDOREDUCTASE DOMAIN-CONTAINING PROTEIN"/>
    <property type="match status" value="1"/>
</dbReference>
<name>A0A136Q504_9FIRM</name>
<dbReference type="Pfam" id="PF00248">
    <property type="entry name" value="Aldo_ket_red"/>
    <property type="match status" value="1"/>
</dbReference>
<dbReference type="PROSITE" id="PS00798">
    <property type="entry name" value="ALDOKETO_REDUCTASE_1"/>
    <property type="match status" value="1"/>
</dbReference>
<dbReference type="InterPro" id="IPR018170">
    <property type="entry name" value="Aldo/ket_reductase_CS"/>
</dbReference>
<proteinExistence type="inferred from homology"/>
<evidence type="ECO:0000256" key="6">
    <source>
        <dbReference type="PIRSR" id="PIRSR000097-3"/>
    </source>
</evidence>
<protein>
    <submittedName>
        <fullName evidence="8">Glyoxal reductase</fullName>
    </submittedName>
</protein>
<evidence type="ECO:0000313" key="8">
    <source>
        <dbReference type="EMBL" id="KXK65729.1"/>
    </source>
</evidence>
<keyword evidence="2" id="KW-0521">NADP</keyword>
<dbReference type="InterPro" id="IPR020471">
    <property type="entry name" value="AKR"/>
</dbReference>
<dbReference type="FunFam" id="3.20.20.100:FF:000015">
    <property type="entry name" value="Oxidoreductase, aldo/keto reductase family"/>
    <property type="match status" value="1"/>
</dbReference>
<evidence type="ECO:0000313" key="9">
    <source>
        <dbReference type="Proteomes" id="UP000070366"/>
    </source>
</evidence>
<evidence type="ECO:0000256" key="1">
    <source>
        <dbReference type="ARBA" id="ARBA00007905"/>
    </source>
</evidence>
<evidence type="ECO:0000256" key="3">
    <source>
        <dbReference type="ARBA" id="ARBA00023002"/>
    </source>
</evidence>
<dbReference type="Proteomes" id="UP000070366">
    <property type="component" value="Unassembled WGS sequence"/>
</dbReference>